<dbReference type="AlphaFoldDB" id="A0A9N9SAB8"/>
<keyword evidence="1" id="KW-0863">Zinc-finger</keyword>
<keyword evidence="1" id="KW-0862">Zinc</keyword>
<dbReference type="PROSITE" id="PS00028">
    <property type="entry name" value="ZINC_FINGER_C2H2_1"/>
    <property type="match status" value="1"/>
</dbReference>
<evidence type="ECO:0000313" key="5">
    <source>
        <dbReference type="Proteomes" id="UP001153620"/>
    </source>
</evidence>
<feature type="compositionally biased region" description="Low complexity" evidence="2">
    <location>
        <begin position="225"/>
        <end position="236"/>
    </location>
</feature>
<organism evidence="4 5">
    <name type="scientific">Chironomus riparius</name>
    <dbReference type="NCBI Taxonomy" id="315576"/>
    <lineage>
        <taxon>Eukaryota</taxon>
        <taxon>Metazoa</taxon>
        <taxon>Ecdysozoa</taxon>
        <taxon>Arthropoda</taxon>
        <taxon>Hexapoda</taxon>
        <taxon>Insecta</taxon>
        <taxon>Pterygota</taxon>
        <taxon>Neoptera</taxon>
        <taxon>Endopterygota</taxon>
        <taxon>Diptera</taxon>
        <taxon>Nematocera</taxon>
        <taxon>Chironomoidea</taxon>
        <taxon>Chironomidae</taxon>
        <taxon>Chironominae</taxon>
        <taxon>Chironomus</taxon>
    </lineage>
</organism>
<sequence length="236" mass="25805">MPVKKDLKSYFESRSLNNNTGNEALDENLDAINNNSEPLQKLTLNGKLCVKLDSDEPQLFLPKCNYCGLKFLCQESLEKHKNMKHENHPKKKSKQKKFDENTKEVQIIKYSKNYFCCDFDGKNTSIVSVQESSTSIASVQESTTSSTSVNKYSASSVSVQEAIISSTLINESTTSGVSVTESSTSSTLLNKSGTSPVKESRTSSTSVNESGTFSPSLKQSGQFASKSSTLDLKSST</sequence>
<evidence type="ECO:0000256" key="2">
    <source>
        <dbReference type="SAM" id="MobiDB-lite"/>
    </source>
</evidence>
<reference evidence="4" key="1">
    <citation type="submission" date="2022-01" db="EMBL/GenBank/DDBJ databases">
        <authorList>
            <person name="King R."/>
        </authorList>
    </citation>
    <scope>NUCLEOTIDE SEQUENCE</scope>
</reference>
<feature type="compositionally biased region" description="Low complexity" evidence="2">
    <location>
        <begin position="175"/>
        <end position="195"/>
    </location>
</feature>
<feature type="compositionally biased region" description="Polar residues" evidence="2">
    <location>
        <begin position="202"/>
        <end position="224"/>
    </location>
</feature>
<protein>
    <recommendedName>
        <fullName evidence="3">C2H2-type domain-containing protein</fullName>
    </recommendedName>
</protein>
<keyword evidence="5" id="KW-1185">Reference proteome</keyword>
<evidence type="ECO:0000313" key="4">
    <source>
        <dbReference type="EMBL" id="CAG9811185.1"/>
    </source>
</evidence>
<keyword evidence="1" id="KW-0479">Metal-binding</keyword>
<accession>A0A9N9SAB8</accession>
<proteinExistence type="predicted"/>
<reference evidence="4" key="2">
    <citation type="submission" date="2022-10" db="EMBL/GenBank/DDBJ databases">
        <authorList>
            <consortium name="ENA_rothamsted_submissions"/>
            <consortium name="culmorum"/>
            <person name="King R."/>
        </authorList>
    </citation>
    <scope>NUCLEOTIDE SEQUENCE</scope>
</reference>
<dbReference type="GO" id="GO:0008270">
    <property type="term" value="F:zinc ion binding"/>
    <property type="evidence" value="ECO:0007669"/>
    <property type="project" value="UniProtKB-KW"/>
</dbReference>
<dbReference type="EMBL" id="OU895880">
    <property type="protein sequence ID" value="CAG9811185.1"/>
    <property type="molecule type" value="Genomic_DNA"/>
</dbReference>
<gene>
    <name evidence="4" type="ORF">CHIRRI_LOCUS13994</name>
</gene>
<dbReference type="PROSITE" id="PS50157">
    <property type="entry name" value="ZINC_FINGER_C2H2_2"/>
    <property type="match status" value="1"/>
</dbReference>
<name>A0A9N9SAB8_9DIPT</name>
<feature type="domain" description="C2H2-type" evidence="3">
    <location>
        <begin position="62"/>
        <end position="93"/>
    </location>
</feature>
<dbReference type="OrthoDB" id="3565419at2759"/>
<dbReference type="Proteomes" id="UP001153620">
    <property type="component" value="Chromosome 4"/>
</dbReference>
<dbReference type="InterPro" id="IPR013087">
    <property type="entry name" value="Znf_C2H2_type"/>
</dbReference>
<evidence type="ECO:0000256" key="1">
    <source>
        <dbReference type="PROSITE-ProRule" id="PRU00042"/>
    </source>
</evidence>
<feature type="region of interest" description="Disordered" evidence="2">
    <location>
        <begin position="175"/>
        <end position="236"/>
    </location>
</feature>
<evidence type="ECO:0000259" key="3">
    <source>
        <dbReference type="PROSITE" id="PS50157"/>
    </source>
</evidence>